<dbReference type="SMART" id="SM00829">
    <property type="entry name" value="PKS_ER"/>
    <property type="match status" value="1"/>
</dbReference>
<dbReference type="InterPro" id="IPR036291">
    <property type="entry name" value="NAD(P)-bd_dom_sf"/>
</dbReference>
<comment type="caution">
    <text evidence="9">The sequence shown here is derived from an EMBL/GenBank/DDBJ whole genome shotgun (WGS) entry which is preliminary data.</text>
</comment>
<dbReference type="PANTHER" id="PTHR42940:SF6">
    <property type="entry name" value="DEHYDROGENASE, PUTATIVE (AFU_ORTHOLOGUE AFUA_2G04590)-RELATED"/>
    <property type="match status" value="1"/>
</dbReference>
<dbReference type="PANTHER" id="PTHR42940">
    <property type="entry name" value="ALCOHOL DEHYDROGENASE 1-RELATED"/>
    <property type="match status" value="1"/>
</dbReference>
<evidence type="ECO:0000313" key="9">
    <source>
        <dbReference type="EMBL" id="KKY27253.1"/>
    </source>
</evidence>
<sequence>MGSNSAKQTVAIVKEQGQPAEFVHDYPVGSPGHNEVLAKVLYSGVCQSDLHTKLGTATGADGKPITNIKLPHVGGHEGIGRILQLGPGCSEDVQTGRFVGIRFASRICRRCEFCLAGKEQYCPKATNHLHHEDGSFQQYIVLDADNLTLLPDDIDPVVMGPVLCAGVTAYKAVKNAHIKPGEWVVISGAGGGLGHLAVQYARAFGARVIGIDGGSTQKKDYVLSLGAEHYLDFTAFSPPELIAEVRRLTSGGAAAAVVTAGSSAAFTCAASMLRIEGCLSCCGIPPPSPDGKDYIATSIAEIVIKGLRIQGNLTGSLKECLEAVDLVRMGMVKPEIKVRKFEELEDIYREMEQGKIVGRIVVKVVDDE</sequence>
<organism evidence="9 10">
    <name type="scientific">Phaeomoniella chlamydospora</name>
    <name type="common">Phaeoacremonium chlamydosporum</name>
    <dbReference type="NCBI Taxonomy" id="158046"/>
    <lineage>
        <taxon>Eukaryota</taxon>
        <taxon>Fungi</taxon>
        <taxon>Dikarya</taxon>
        <taxon>Ascomycota</taxon>
        <taxon>Pezizomycotina</taxon>
        <taxon>Eurotiomycetes</taxon>
        <taxon>Chaetothyriomycetidae</taxon>
        <taxon>Phaeomoniellales</taxon>
        <taxon>Phaeomoniellaceae</taxon>
        <taxon>Phaeomoniella</taxon>
    </lineage>
</organism>
<feature type="domain" description="Enoyl reductase (ER)" evidence="8">
    <location>
        <begin position="17"/>
        <end position="362"/>
    </location>
</feature>
<dbReference type="GO" id="GO:0008270">
    <property type="term" value="F:zinc ion binding"/>
    <property type="evidence" value="ECO:0007669"/>
    <property type="project" value="InterPro"/>
</dbReference>
<dbReference type="AlphaFoldDB" id="A0A0G2GVH4"/>
<accession>A0A0G2GVH4</accession>
<keyword evidence="5" id="KW-0560">Oxidoreductase</keyword>
<dbReference type="PROSITE" id="PS00059">
    <property type="entry name" value="ADH_ZINC"/>
    <property type="match status" value="1"/>
</dbReference>
<dbReference type="Pfam" id="PF08240">
    <property type="entry name" value="ADH_N"/>
    <property type="match status" value="1"/>
</dbReference>
<protein>
    <submittedName>
        <fullName evidence="9">Putative alcohol dehydrogenase</fullName>
    </submittedName>
</protein>
<dbReference type="EMBL" id="LCWF01000026">
    <property type="protein sequence ID" value="KKY27253.1"/>
    <property type="molecule type" value="Genomic_DNA"/>
</dbReference>
<keyword evidence="6" id="KW-0520">NAD</keyword>
<evidence type="ECO:0000256" key="6">
    <source>
        <dbReference type="ARBA" id="ARBA00023027"/>
    </source>
</evidence>
<evidence type="ECO:0000256" key="5">
    <source>
        <dbReference type="ARBA" id="ARBA00023002"/>
    </source>
</evidence>
<comment type="cofactor">
    <cofactor evidence="1 7">
        <name>Zn(2+)</name>
        <dbReference type="ChEBI" id="CHEBI:29105"/>
    </cofactor>
</comment>
<comment type="similarity">
    <text evidence="2 7">Belongs to the zinc-containing alcohol dehydrogenase family.</text>
</comment>
<reference evidence="9 10" key="1">
    <citation type="submission" date="2015-05" db="EMBL/GenBank/DDBJ databases">
        <title>Distinctive expansion of gene families associated with plant cell wall degradation and secondary metabolism in the genomes of grapevine trunk pathogens.</title>
        <authorList>
            <person name="Lawrence D.P."/>
            <person name="Travadon R."/>
            <person name="Rolshausen P.E."/>
            <person name="Baumgartner K."/>
        </authorList>
    </citation>
    <scope>NUCLEOTIDE SEQUENCE [LARGE SCALE GENOMIC DNA]</scope>
    <source>
        <strain evidence="9">UCRPC4</strain>
    </source>
</reference>
<evidence type="ECO:0000256" key="3">
    <source>
        <dbReference type="ARBA" id="ARBA00022723"/>
    </source>
</evidence>
<gene>
    <name evidence="9" type="ORF">UCRPC4_g01154</name>
</gene>
<evidence type="ECO:0000256" key="7">
    <source>
        <dbReference type="RuleBase" id="RU361277"/>
    </source>
</evidence>
<dbReference type="FunFam" id="3.40.50.720:FF:000039">
    <property type="entry name" value="Alcohol dehydrogenase AdhP"/>
    <property type="match status" value="1"/>
</dbReference>
<dbReference type="InterPro" id="IPR002328">
    <property type="entry name" value="ADH_Zn_CS"/>
</dbReference>
<dbReference type="InterPro" id="IPR020843">
    <property type="entry name" value="ER"/>
</dbReference>
<reference evidence="9 10" key="2">
    <citation type="submission" date="2015-05" db="EMBL/GenBank/DDBJ databases">
        <authorList>
            <person name="Morales-Cruz A."/>
            <person name="Amrine K.C."/>
            <person name="Cantu D."/>
        </authorList>
    </citation>
    <scope>NUCLEOTIDE SEQUENCE [LARGE SCALE GENOMIC DNA]</scope>
    <source>
        <strain evidence="9">UCRPC4</strain>
    </source>
</reference>
<dbReference type="Gene3D" id="3.40.50.720">
    <property type="entry name" value="NAD(P)-binding Rossmann-like Domain"/>
    <property type="match status" value="1"/>
</dbReference>
<evidence type="ECO:0000259" key="8">
    <source>
        <dbReference type="SMART" id="SM00829"/>
    </source>
</evidence>
<keyword evidence="4 7" id="KW-0862">Zinc</keyword>
<dbReference type="SUPFAM" id="SSF51735">
    <property type="entry name" value="NAD(P)-binding Rossmann-fold domains"/>
    <property type="match status" value="1"/>
</dbReference>
<name>A0A0G2GVH4_PHACM</name>
<proteinExistence type="inferred from homology"/>
<dbReference type="Pfam" id="PF00107">
    <property type="entry name" value="ADH_zinc_N"/>
    <property type="match status" value="1"/>
</dbReference>
<evidence type="ECO:0000256" key="2">
    <source>
        <dbReference type="ARBA" id="ARBA00008072"/>
    </source>
</evidence>
<dbReference type="GO" id="GO:0005737">
    <property type="term" value="C:cytoplasm"/>
    <property type="evidence" value="ECO:0007669"/>
    <property type="project" value="TreeGrafter"/>
</dbReference>
<evidence type="ECO:0000313" key="10">
    <source>
        <dbReference type="Proteomes" id="UP000053317"/>
    </source>
</evidence>
<dbReference type="InterPro" id="IPR013149">
    <property type="entry name" value="ADH-like_C"/>
</dbReference>
<dbReference type="InterPro" id="IPR013154">
    <property type="entry name" value="ADH-like_N"/>
</dbReference>
<dbReference type="InterPro" id="IPR011032">
    <property type="entry name" value="GroES-like_sf"/>
</dbReference>
<keyword evidence="3 7" id="KW-0479">Metal-binding</keyword>
<dbReference type="CDD" id="cd08297">
    <property type="entry name" value="CAD3"/>
    <property type="match status" value="1"/>
</dbReference>
<dbReference type="GO" id="GO:0004022">
    <property type="term" value="F:alcohol dehydrogenase (NAD+) activity"/>
    <property type="evidence" value="ECO:0007669"/>
    <property type="project" value="TreeGrafter"/>
</dbReference>
<dbReference type="OrthoDB" id="1879366at2759"/>
<dbReference type="SUPFAM" id="SSF50129">
    <property type="entry name" value="GroES-like"/>
    <property type="match status" value="1"/>
</dbReference>
<dbReference type="Proteomes" id="UP000053317">
    <property type="component" value="Unassembled WGS sequence"/>
</dbReference>
<dbReference type="Gene3D" id="3.90.180.10">
    <property type="entry name" value="Medium-chain alcohol dehydrogenases, catalytic domain"/>
    <property type="match status" value="1"/>
</dbReference>
<evidence type="ECO:0000256" key="1">
    <source>
        <dbReference type="ARBA" id="ARBA00001947"/>
    </source>
</evidence>
<evidence type="ECO:0000256" key="4">
    <source>
        <dbReference type="ARBA" id="ARBA00022833"/>
    </source>
</evidence>
<keyword evidence="10" id="KW-1185">Reference proteome</keyword>